<sequence>MPIAIPVLGGRYRRFTPMCRILGVDRILVGMFGICLAIFPWAAFAHLDVPTPVSVIALPAGTPTRSIQLSRVVSDLRRGDPFGKLKMGLMCVGAHSLKWNTRRGDVSVEDFDHVFRDELKSLGYDVVSASRDLFDSGDEVQADFLVGGTIKSLVVDACWPHSGFGDRMSTKGSALMEVEWQIYDPIQRKVMDRFTTRTGSVVRKPQSDGVEGLVYAAFAENVRALVSKGPLRSYAVGAARDLLAARLPNPNVSPLSLHLPEKGVGTVAGAAAATVLVESATGHGSGFLISSDGYFFTNHHVVGGAKFVKLRWSDGQEQVAQVMRVDKGRDVALLKSPARGRAPLHRSPGTVGVGTEVFAVGAPLFTDLQGTVTKGIISANRDRDGYAFIQSDVSVAPGNSGGPLVTGRGELLGMAVTSVRISDAQQGMNFFIPAADIFRFLAIVAGK</sequence>
<dbReference type="PANTHER" id="PTHR43019:SF23">
    <property type="entry name" value="PROTEASE DO-LIKE 5, CHLOROPLASTIC"/>
    <property type="match status" value="1"/>
</dbReference>
<keyword evidence="2" id="KW-0645">Protease</keyword>
<keyword evidence="2" id="KW-0378">Hydrolase</keyword>
<protein>
    <submittedName>
        <fullName evidence="2">S1-C subfamily serine protease</fullName>
    </submittedName>
</protein>
<name>A0A841IWZ6_9SPHN</name>
<evidence type="ECO:0000313" key="3">
    <source>
        <dbReference type="Proteomes" id="UP000552700"/>
    </source>
</evidence>
<dbReference type="Proteomes" id="UP000552700">
    <property type="component" value="Unassembled WGS sequence"/>
</dbReference>
<dbReference type="InterPro" id="IPR009003">
    <property type="entry name" value="Peptidase_S1_PA"/>
</dbReference>
<dbReference type="InterPro" id="IPR001940">
    <property type="entry name" value="Peptidase_S1C"/>
</dbReference>
<keyword evidence="1" id="KW-0472">Membrane</keyword>
<gene>
    <name evidence="2" type="ORF">FHS92_001176</name>
</gene>
<feature type="transmembrane region" description="Helical" evidence="1">
    <location>
        <begin position="21"/>
        <end position="44"/>
    </location>
</feature>
<dbReference type="SUPFAM" id="SSF50494">
    <property type="entry name" value="Trypsin-like serine proteases"/>
    <property type="match status" value="1"/>
</dbReference>
<dbReference type="PANTHER" id="PTHR43019">
    <property type="entry name" value="SERINE ENDOPROTEASE DEGS"/>
    <property type="match status" value="1"/>
</dbReference>
<dbReference type="EMBL" id="JACIJP010000001">
    <property type="protein sequence ID" value="MBB6123469.1"/>
    <property type="molecule type" value="Genomic_DNA"/>
</dbReference>
<evidence type="ECO:0000313" key="2">
    <source>
        <dbReference type="EMBL" id="MBB6123469.1"/>
    </source>
</evidence>
<proteinExistence type="predicted"/>
<organism evidence="2 3">
    <name type="scientific">Sphingobium subterraneum</name>
    <dbReference type="NCBI Taxonomy" id="627688"/>
    <lineage>
        <taxon>Bacteria</taxon>
        <taxon>Pseudomonadati</taxon>
        <taxon>Pseudomonadota</taxon>
        <taxon>Alphaproteobacteria</taxon>
        <taxon>Sphingomonadales</taxon>
        <taxon>Sphingomonadaceae</taxon>
        <taxon>Sphingobium</taxon>
    </lineage>
</organism>
<keyword evidence="1" id="KW-0812">Transmembrane</keyword>
<dbReference type="GO" id="GO:0004252">
    <property type="term" value="F:serine-type endopeptidase activity"/>
    <property type="evidence" value="ECO:0007669"/>
    <property type="project" value="InterPro"/>
</dbReference>
<dbReference type="Pfam" id="PF13365">
    <property type="entry name" value="Trypsin_2"/>
    <property type="match status" value="1"/>
</dbReference>
<keyword evidence="1" id="KW-1133">Transmembrane helix</keyword>
<dbReference type="InterPro" id="IPR043504">
    <property type="entry name" value="Peptidase_S1_PA_chymotrypsin"/>
</dbReference>
<accession>A0A841IWZ6</accession>
<dbReference type="PRINTS" id="PR00834">
    <property type="entry name" value="PROTEASES2C"/>
</dbReference>
<comment type="caution">
    <text evidence="2">The sequence shown here is derived from an EMBL/GenBank/DDBJ whole genome shotgun (WGS) entry which is preliminary data.</text>
</comment>
<dbReference type="Gene3D" id="2.40.10.10">
    <property type="entry name" value="Trypsin-like serine proteases"/>
    <property type="match status" value="2"/>
</dbReference>
<reference evidence="2 3" key="1">
    <citation type="submission" date="2020-08" db="EMBL/GenBank/DDBJ databases">
        <title>Genomic Encyclopedia of Type Strains, Phase IV (KMG-IV): sequencing the most valuable type-strain genomes for metagenomic binning, comparative biology and taxonomic classification.</title>
        <authorList>
            <person name="Goeker M."/>
        </authorList>
    </citation>
    <scope>NUCLEOTIDE SEQUENCE [LARGE SCALE GENOMIC DNA]</scope>
    <source>
        <strain evidence="2 3">DSM 102255</strain>
    </source>
</reference>
<keyword evidence="3" id="KW-1185">Reference proteome</keyword>
<dbReference type="GO" id="GO:0006508">
    <property type="term" value="P:proteolysis"/>
    <property type="evidence" value="ECO:0007669"/>
    <property type="project" value="UniProtKB-KW"/>
</dbReference>
<evidence type="ECO:0000256" key="1">
    <source>
        <dbReference type="SAM" id="Phobius"/>
    </source>
</evidence>
<dbReference type="AlphaFoldDB" id="A0A841IWZ6"/>